<dbReference type="CDD" id="cd08946">
    <property type="entry name" value="SDR_e"/>
    <property type="match status" value="1"/>
</dbReference>
<feature type="domain" description="NAD-dependent epimerase/dehydratase" evidence="1">
    <location>
        <begin position="3"/>
        <end position="235"/>
    </location>
</feature>
<sequence>MKILISGIEGYLGSVMSGVLQERGHTLKGIDTGFFRESLLISPVYQPPVIHTDTRNVSVSQLQGYDAVIHLADLSNDPLGMIDEKVTREINYTGAVDFARKAKKAGVKRYIFGSSCSIYGTQSEELANEESETNPQTMYAQCKLDVEKELLKLADTSFTPVILRCATIYGVSPRMRFDLVINKLVGDAYLYNKISLDNGGKQWRPVVHILDVSQAFACAVEAPKNKVHKEIFNVGSRNGNYLVSDFGAMIKEEFPNCVIRVNASNNDTRSYKVSFEKIHRLLPGFSSRHDVRSGIMELHKKYKEIGLTKDLFNSYHFTRLKQIQHLLKSQKIDDSFHWKLTDKK</sequence>
<dbReference type="Proteomes" id="UP000178040">
    <property type="component" value="Unassembled WGS sequence"/>
</dbReference>
<gene>
    <name evidence="2" type="ORF">A3B40_00955</name>
</gene>
<evidence type="ECO:0000259" key="1">
    <source>
        <dbReference type="Pfam" id="PF01370"/>
    </source>
</evidence>
<dbReference type="InterPro" id="IPR050177">
    <property type="entry name" value="Lipid_A_modif_metabolic_enz"/>
</dbReference>
<organism evidence="2 3">
    <name type="scientific">Candidatus Roizmanbacteria bacterium RIFCSPLOWO2_01_FULL_37_16</name>
    <dbReference type="NCBI Taxonomy" id="1802058"/>
    <lineage>
        <taxon>Bacteria</taxon>
        <taxon>Candidatus Roizmaniibacteriota</taxon>
    </lineage>
</organism>
<dbReference type="Gene3D" id="3.40.50.720">
    <property type="entry name" value="NAD(P)-binding Rossmann-like Domain"/>
    <property type="match status" value="1"/>
</dbReference>
<dbReference type="AlphaFoldDB" id="A0A1F7IJ52"/>
<dbReference type="PANTHER" id="PTHR43245:SF23">
    <property type="entry name" value="NAD(P)-BINDING DOMAIN-CONTAINING PROTEIN"/>
    <property type="match status" value="1"/>
</dbReference>
<dbReference type="Pfam" id="PF01370">
    <property type="entry name" value="Epimerase"/>
    <property type="match status" value="1"/>
</dbReference>
<evidence type="ECO:0000313" key="3">
    <source>
        <dbReference type="Proteomes" id="UP000178040"/>
    </source>
</evidence>
<dbReference type="SUPFAM" id="SSF51735">
    <property type="entry name" value="NAD(P)-binding Rossmann-fold domains"/>
    <property type="match status" value="1"/>
</dbReference>
<dbReference type="EMBL" id="MGAI01000052">
    <property type="protein sequence ID" value="OGK43396.1"/>
    <property type="molecule type" value="Genomic_DNA"/>
</dbReference>
<reference evidence="2 3" key="1">
    <citation type="journal article" date="2016" name="Nat. Commun.">
        <title>Thousands of microbial genomes shed light on interconnected biogeochemical processes in an aquifer system.</title>
        <authorList>
            <person name="Anantharaman K."/>
            <person name="Brown C.T."/>
            <person name="Hug L.A."/>
            <person name="Sharon I."/>
            <person name="Castelle C.J."/>
            <person name="Probst A.J."/>
            <person name="Thomas B.C."/>
            <person name="Singh A."/>
            <person name="Wilkins M.J."/>
            <person name="Karaoz U."/>
            <person name="Brodie E.L."/>
            <person name="Williams K.H."/>
            <person name="Hubbard S.S."/>
            <person name="Banfield J.F."/>
        </authorList>
    </citation>
    <scope>NUCLEOTIDE SEQUENCE [LARGE SCALE GENOMIC DNA]</scope>
</reference>
<protein>
    <recommendedName>
        <fullName evidence="1">NAD-dependent epimerase/dehydratase domain-containing protein</fullName>
    </recommendedName>
</protein>
<dbReference type="InterPro" id="IPR001509">
    <property type="entry name" value="Epimerase_deHydtase"/>
</dbReference>
<evidence type="ECO:0000313" key="2">
    <source>
        <dbReference type="EMBL" id="OGK43396.1"/>
    </source>
</evidence>
<dbReference type="PANTHER" id="PTHR43245">
    <property type="entry name" value="BIFUNCTIONAL POLYMYXIN RESISTANCE PROTEIN ARNA"/>
    <property type="match status" value="1"/>
</dbReference>
<name>A0A1F7IJ52_9BACT</name>
<comment type="caution">
    <text evidence="2">The sequence shown here is derived from an EMBL/GenBank/DDBJ whole genome shotgun (WGS) entry which is preliminary data.</text>
</comment>
<accession>A0A1F7IJ52</accession>
<dbReference type="InterPro" id="IPR036291">
    <property type="entry name" value="NAD(P)-bd_dom_sf"/>
</dbReference>
<proteinExistence type="predicted"/>